<accession>A0AAW0G8P0</accession>
<dbReference type="SUPFAM" id="SSF81383">
    <property type="entry name" value="F-box domain"/>
    <property type="match status" value="1"/>
</dbReference>
<evidence type="ECO:0000313" key="3">
    <source>
        <dbReference type="Proteomes" id="UP001385951"/>
    </source>
</evidence>
<dbReference type="InterPro" id="IPR036047">
    <property type="entry name" value="F-box-like_dom_sf"/>
</dbReference>
<keyword evidence="3" id="KW-1185">Reference proteome</keyword>
<dbReference type="InterPro" id="IPR001810">
    <property type="entry name" value="F-box_dom"/>
</dbReference>
<dbReference type="PROSITE" id="PS50181">
    <property type="entry name" value="FBOX"/>
    <property type="match status" value="1"/>
</dbReference>
<reference evidence="2 3" key="1">
    <citation type="submission" date="2022-09" db="EMBL/GenBank/DDBJ databases">
        <authorList>
            <person name="Palmer J.M."/>
        </authorList>
    </citation>
    <scope>NUCLEOTIDE SEQUENCE [LARGE SCALE GENOMIC DNA]</scope>
    <source>
        <strain evidence="2 3">DSM 7382</strain>
    </source>
</reference>
<evidence type="ECO:0000259" key="1">
    <source>
        <dbReference type="PROSITE" id="PS50181"/>
    </source>
</evidence>
<sequence length="531" mass="59177">MSFVTLPTELLLHIISDICVQDILTIRQTCRFLYNVTQERAVWFDALYNLSVNQNVPLPGLGSRSIVDLNSTELETLARRSARCRQNWTSRSPKTTRTITISSKDISSVSGIRTLATFFLPGYGGRYLVTSSFLESSLEPRSIVVHCWDLDGVGAPTSVATLSIGTFAAVSVNKEAGNSAMVSITRRSSDRVQAEGEPITAVYSINFDSQDPTTAFTRLIEFPSPRHPILLHGSHFFSANIANNTIHVIDTETGMTICVLYPHKIGGDATLGAIEEFRLLGAIAWDRFFLVFRQHWIHLYDIPASPPSLGEEPPQIRPVAAYKWSWRIDSLQVAIYDSFPARHARFTSQPVPANYPPMMNILLRYDSWYPWPVNMLHHYTLRPNPTYTGSVNDLPYLYSEQCKPIMETSIVSNMRLFTPSDMTIGEYGTALWIDAQSEPDSPQAGDLGQRLAGQTLSLNPSQEDRTANLPGSLLLSSELEGKLDASNTFAAQPIFQIWDTHSEWAKVAAEEKEGRIALGSVEGRIHVMDYA</sequence>
<evidence type="ECO:0000313" key="2">
    <source>
        <dbReference type="EMBL" id="KAK7686343.1"/>
    </source>
</evidence>
<organism evidence="2 3">
    <name type="scientific">Cerrena zonata</name>
    <dbReference type="NCBI Taxonomy" id="2478898"/>
    <lineage>
        <taxon>Eukaryota</taxon>
        <taxon>Fungi</taxon>
        <taxon>Dikarya</taxon>
        <taxon>Basidiomycota</taxon>
        <taxon>Agaricomycotina</taxon>
        <taxon>Agaricomycetes</taxon>
        <taxon>Polyporales</taxon>
        <taxon>Cerrenaceae</taxon>
        <taxon>Cerrena</taxon>
    </lineage>
</organism>
<dbReference type="EMBL" id="JASBNA010000017">
    <property type="protein sequence ID" value="KAK7686343.1"/>
    <property type="molecule type" value="Genomic_DNA"/>
</dbReference>
<dbReference type="AlphaFoldDB" id="A0AAW0G8P0"/>
<dbReference type="SUPFAM" id="SSF75011">
    <property type="entry name" value="3-carboxy-cis,cis-mucoante lactonizing enzyme"/>
    <property type="match status" value="1"/>
</dbReference>
<dbReference type="Gene3D" id="1.20.1280.50">
    <property type="match status" value="1"/>
</dbReference>
<name>A0AAW0G8P0_9APHY</name>
<feature type="domain" description="F-box" evidence="1">
    <location>
        <begin position="1"/>
        <end position="46"/>
    </location>
</feature>
<gene>
    <name evidence="2" type="ORF">QCA50_010567</name>
</gene>
<proteinExistence type="predicted"/>
<dbReference type="Proteomes" id="UP001385951">
    <property type="component" value="Unassembled WGS sequence"/>
</dbReference>
<dbReference type="SMART" id="SM00256">
    <property type="entry name" value="FBOX"/>
    <property type="match status" value="1"/>
</dbReference>
<protein>
    <recommendedName>
        <fullName evidence="1">F-box domain-containing protein</fullName>
    </recommendedName>
</protein>
<dbReference type="Pfam" id="PF12937">
    <property type="entry name" value="F-box-like"/>
    <property type="match status" value="1"/>
</dbReference>
<comment type="caution">
    <text evidence="2">The sequence shown here is derived from an EMBL/GenBank/DDBJ whole genome shotgun (WGS) entry which is preliminary data.</text>
</comment>